<evidence type="ECO:0000313" key="1">
    <source>
        <dbReference type="EMBL" id="PON83510.1"/>
    </source>
</evidence>
<accession>A0A2P5EDC4</accession>
<keyword evidence="2" id="KW-1185">Reference proteome</keyword>
<comment type="caution">
    <text evidence="1">The sequence shown here is derived from an EMBL/GenBank/DDBJ whole genome shotgun (WGS) entry which is preliminary data.</text>
</comment>
<protein>
    <submittedName>
        <fullName evidence="1">Uncharacterized protein</fullName>
    </submittedName>
</protein>
<gene>
    <name evidence="1" type="ORF">TorRG33x02_206650</name>
</gene>
<proteinExistence type="predicted"/>
<dbReference type="Proteomes" id="UP000237000">
    <property type="component" value="Unassembled WGS sequence"/>
</dbReference>
<sequence length="173" mass="19845">MECCEITLFQETTAWFKGHKVKDLLLFLSKELGVWLLTGCVVQQKFAYSQEHDEDSHVVLEDVELWLAEYKKFHVSSSSLKLSNACSTVWQPSPLNSLKMNVDVLVSQQGDYIGIGILIQENHKCVKVVLSKHIFQSVNSRRTKRTSTQLSKFATRLLWNSQSLKTPMFCFIT</sequence>
<dbReference type="InParanoid" id="A0A2P5EDC4"/>
<evidence type="ECO:0000313" key="2">
    <source>
        <dbReference type="Proteomes" id="UP000237000"/>
    </source>
</evidence>
<name>A0A2P5EDC4_TREOI</name>
<dbReference type="AlphaFoldDB" id="A0A2P5EDC4"/>
<dbReference type="EMBL" id="JXTC01000177">
    <property type="protein sequence ID" value="PON83510.1"/>
    <property type="molecule type" value="Genomic_DNA"/>
</dbReference>
<organism evidence="1 2">
    <name type="scientific">Trema orientale</name>
    <name type="common">Charcoal tree</name>
    <name type="synonym">Celtis orientalis</name>
    <dbReference type="NCBI Taxonomy" id="63057"/>
    <lineage>
        <taxon>Eukaryota</taxon>
        <taxon>Viridiplantae</taxon>
        <taxon>Streptophyta</taxon>
        <taxon>Embryophyta</taxon>
        <taxon>Tracheophyta</taxon>
        <taxon>Spermatophyta</taxon>
        <taxon>Magnoliopsida</taxon>
        <taxon>eudicotyledons</taxon>
        <taxon>Gunneridae</taxon>
        <taxon>Pentapetalae</taxon>
        <taxon>rosids</taxon>
        <taxon>fabids</taxon>
        <taxon>Rosales</taxon>
        <taxon>Cannabaceae</taxon>
        <taxon>Trema</taxon>
    </lineage>
</organism>
<reference evidence="2" key="1">
    <citation type="submission" date="2016-06" db="EMBL/GenBank/DDBJ databases">
        <title>Parallel loss of symbiosis genes in relatives of nitrogen-fixing non-legume Parasponia.</title>
        <authorList>
            <person name="Van Velzen R."/>
            <person name="Holmer R."/>
            <person name="Bu F."/>
            <person name="Rutten L."/>
            <person name="Van Zeijl A."/>
            <person name="Liu W."/>
            <person name="Santuari L."/>
            <person name="Cao Q."/>
            <person name="Sharma T."/>
            <person name="Shen D."/>
            <person name="Roswanjaya Y."/>
            <person name="Wardhani T."/>
            <person name="Kalhor M.S."/>
            <person name="Jansen J."/>
            <person name="Van den Hoogen J."/>
            <person name="Gungor B."/>
            <person name="Hartog M."/>
            <person name="Hontelez J."/>
            <person name="Verver J."/>
            <person name="Yang W.-C."/>
            <person name="Schijlen E."/>
            <person name="Repin R."/>
            <person name="Schilthuizen M."/>
            <person name="Schranz E."/>
            <person name="Heidstra R."/>
            <person name="Miyata K."/>
            <person name="Fedorova E."/>
            <person name="Kohlen W."/>
            <person name="Bisseling T."/>
            <person name="Smit S."/>
            <person name="Geurts R."/>
        </authorList>
    </citation>
    <scope>NUCLEOTIDE SEQUENCE [LARGE SCALE GENOMIC DNA]</scope>
    <source>
        <strain evidence="2">cv. RG33-2</strain>
    </source>
</reference>